<dbReference type="Proteomes" id="UP000176803">
    <property type="component" value="Unassembled WGS sequence"/>
</dbReference>
<proteinExistence type="predicted"/>
<accession>A0A1F7I2A1</accession>
<sequence>MPERCYSDVQYEMTYQDRGYVIDEFGRKINVESPRESGLDNFVVAETRFEANIVCNLCMFGTAKVNAVGETKREALDSARNQVRQFLLNHCESGKNLI</sequence>
<name>A0A1F7I2A1_9BACT</name>
<reference evidence="1 2" key="1">
    <citation type="journal article" date="2016" name="Nat. Commun.">
        <title>Thousands of microbial genomes shed light on interconnected biogeochemical processes in an aquifer system.</title>
        <authorList>
            <person name="Anantharaman K."/>
            <person name="Brown C.T."/>
            <person name="Hug L.A."/>
            <person name="Sharon I."/>
            <person name="Castelle C.J."/>
            <person name="Probst A.J."/>
            <person name="Thomas B.C."/>
            <person name="Singh A."/>
            <person name="Wilkins M.J."/>
            <person name="Karaoz U."/>
            <person name="Brodie E.L."/>
            <person name="Williams K.H."/>
            <person name="Hubbard S.S."/>
            <person name="Banfield J.F."/>
        </authorList>
    </citation>
    <scope>NUCLEOTIDE SEQUENCE [LARGE SCALE GENOMIC DNA]</scope>
</reference>
<evidence type="ECO:0000313" key="1">
    <source>
        <dbReference type="EMBL" id="OGK37506.1"/>
    </source>
</evidence>
<dbReference type="AlphaFoldDB" id="A0A1F7I2A1"/>
<dbReference type="EMBL" id="MGAC01000039">
    <property type="protein sequence ID" value="OGK37506.1"/>
    <property type="molecule type" value="Genomic_DNA"/>
</dbReference>
<gene>
    <name evidence="1" type="ORF">A3F03_03730</name>
</gene>
<comment type="caution">
    <text evidence="1">The sequence shown here is derived from an EMBL/GenBank/DDBJ whole genome shotgun (WGS) entry which is preliminary data.</text>
</comment>
<evidence type="ECO:0000313" key="2">
    <source>
        <dbReference type="Proteomes" id="UP000176803"/>
    </source>
</evidence>
<organism evidence="1 2">
    <name type="scientific">Candidatus Roizmanbacteria bacterium RIFCSPHIGHO2_12_FULL_41_11</name>
    <dbReference type="NCBI Taxonomy" id="1802052"/>
    <lineage>
        <taxon>Bacteria</taxon>
        <taxon>Candidatus Roizmaniibacteriota</taxon>
    </lineage>
</organism>
<protein>
    <submittedName>
        <fullName evidence="1">Uncharacterized protein</fullName>
    </submittedName>
</protein>